<dbReference type="Gene3D" id="3.40.50.410">
    <property type="entry name" value="von Willebrand factor, type A domain"/>
    <property type="match status" value="1"/>
</dbReference>
<dbReference type="InterPro" id="IPR036465">
    <property type="entry name" value="vWFA_dom_sf"/>
</dbReference>
<proteinExistence type="predicted"/>
<feature type="chain" id="PRO_5012033294" evidence="2">
    <location>
        <begin position="24"/>
        <end position="387"/>
    </location>
</feature>
<accession>A0A1Y0IID9</accession>
<dbReference type="Pfam" id="PF00092">
    <property type="entry name" value="VWA"/>
    <property type="match status" value="1"/>
</dbReference>
<dbReference type="EMBL" id="CP021425">
    <property type="protein sequence ID" value="ARU59285.1"/>
    <property type="molecule type" value="Genomic_DNA"/>
</dbReference>
<dbReference type="SUPFAM" id="SSF53300">
    <property type="entry name" value="vWA-like"/>
    <property type="match status" value="1"/>
</dbReference>
<dbReference type="SMART" id="SM00327">
    <property type="entry name" value="VWA"/>
    <property type="match status" value="1"/>
</dbReference>
<reference evidence="4 5" key="1">
    <citation type="submission" date="2017-05" db="EMBL/GenBank/DDBJ databases">
        <title>Genomic insights into alkan degradation activity of Oleiphilus messinensis.</title>
        <authorList>
            <person name="Kozyavkin S.A."/>
            <person name="Slesarev A.I."/>
            <person name="Golyshin P.N."/>
            <person name="Korzhenkov A."/>
            <person name="Golyshina O.N."/>
            <person name="Toshchakov S.V."/>
        </authorList>
    </citation>
    <scope>NUCLEOTIDE SEQUENCE [LARGE SCALE GENOMIC DNA]</scope>
    <source>
        <strain evidence="4 5">ME102</strain>
    </source>
</reference>
<evidence type="ECO:0000256" key="2">
    <source>
        <dbReference type="SAM" id="SignalP"/>
    </source>
</evidence>
<dbReference type="Proteomes" id="UP000196027">
    <property type="component" value="Chromosome"/>
</dbReference>
<name>A0A1Y0IID9_9GAMM</name>
<protein>
    <submittedName>
        <fullName evidence="4">von Willebrand factor type A</fullName>
    </submittedName>
</protein>
<dbReference type="InterPro" id="IPR002035">
    <property type="entry name" value="VWF_A"/>
</dbReference>
<dbReference type="AlphaFoldDB" id="A0A1Y0IID9"/>
<sequence>MKAQITRSIILMAALTTPVASYAKSVVAQETPVHTTAQSEIHQPRIQLALLLDTSNSMDGLINQARNQIWQMVDEFASARKNGLPPIVEVAILEYGNDNLSAETGYIRKVTALTTELDRVSEALFALTTNGGSEYCGYAIETAVNQLQWSDSPHDLKTIIIAGNEPFTQGPRDYRKAIAAARSKDININTIFAGQYQKGIQTGWQQGAHLAQGNYMNIDQNQVVTHIAAPQDQRLAQLNEKLNDTYIPYGQQGQESAQRQQEQDQKSQSIAPGLLSKRAKSKASSAYKNEQWDLVDALDSGTTELEAVDKAMLPAPMQRMSDKEQVEYIESKKQERKAIQEEIQVLVEAREAFVAEQSTTPAEEATVSGALMKAVKSQAQDKSFSFE</sequence>
<dbReference type="CDD" id="cd00198">
    <property type="entry name" value="vWFA"/>
    <property type="match status" value="1"/>
</dbReference>
<dbReference type="RefSeq" id="WP_087463976.1">
    <property type="nucleotide sequence ID" value="NZ_CP021425.1"/>
</dbReference>
<dbReference type="PROSITE" id="PS50234">
    <property type="entry name" value="VWFA"/>
    <property type="match status" value="1"/>
</dbReference>
<dbReference type="KEGG" id="ome:OLMES_5305"/>
<evidence type="ECO:0000313" key="4">
    <source>
        <dbReference type="EMBL" id="ARU59285.1"/>
    </source>
</evidence>
<feature type="domain" description="VWFA" evidence="3">
    <location>
        <begin position="47"/>
        <end position="246"/>
    </location>
</feature>
<dbReference type="OrthoDB" id="5827268at2"/>
<feature type="region of interest" description="Disordered" evidence="1">
    <location>
        <begin position="252"/>
        <end position="277"/>
    </location>
</feature>
<keyword evidence="2" id="KW-0732">Signal</keyword>
<organism evidence="4 5">
    <name type="scientific">Oleiphilus messinensis</name>
    <dbReference type="NCBI Taxonomy" id="141451"/>
    <lineage>
        <taxon>Bacteria</taxon>
        <taxon>Pseudomonadati</taxon>
        <taxon>Pseudomonadota</taxon>
        <taxon>Gammaproteobacteria</taxon>
        <taxon>Oceanospirillales</taxon>
        <taxon>Oleiphilaceae</taxon>
        <taxon>Oleiphilus</taxon>
    </lineage>
</organism>
<evidence type="ECO:0000259" key="3">
    <source>
        <dbReference type="PROSITE" id="PS50234"/>
    </source>
</evidence>
<feature type="signal peptide" evidence="2">
    <location>
        <begin position="1"/>
        <end position="23"/>
    </location>
</feature>
<gene>
    <name evidence="4" type="ORF">OLMES_5305</name>
</gene>
<evidence type="ECO:0000256" key="1">
    <source>
        <dbReference type="SAM" id="MobiDB-lite"/>
    </source>
</evidence>
<evidence type="ECO:0000313" key="5">
    <source>
        <dbReference type="Proteomes" id="UP000196027"/>
    </source>
</evidence>
<keyword evidence="5" id="KW-1185">Reference proteome</keyword>